<keyword evidence="1" id="KW-0732">Signal</keyword>
<dbReference type="Proteomes" id="UP000708208">
    <property type="component" value="Unassembled WGS sequence"/>
</dbReference>
<evidence type="ECO:0000313" key="3">
    <source>
        <dbReference type="EMBL" id="CAG7834776.1"/>
    </source>
</evidence>
<accession>A0A8J2LNZ9</accession>
<dbReference type="Pfam" id="PF05050">
    <property type="entry name" value="Methyltransf_21"/>
    <property type="match status" value="1"/>
</dbReference>
<organism evidence="3 4">
    <name type="scientific">Allacma fusca</name>
    <dbReference type="NCBI Taxonomy" id="39272"/>
    <lineage>
        <taxon>Eukaryota</taxon>
        <taxon>Metazoa</taxon>
        <taxon>Ecdysozoa</taxon>
        <taxon>Arthropoda</taxon>
        <taxon>Hexapoda</taxon>
        <taxon>Collembola</taxon>
        <taxon>Symphypleona</taxon>
        <taxon>Sminthuridae</taxon>
        <taxon>Allacma</taxon>
    </lineage>
</organism>
<protein>
    <recommendedName>
        <fullName evidence="2">Methyltransferase FkbM domain-containing protein</fullName>
    </recommendedName>
</protein>
<proteinExistence type="predicted"/>
<feature type="domain" description="Methyltransferase FkbM" evidence="2">
    <location>
        <begin position="124"/>
        <end position="282"/>
    </location>
</feature>
<dbReference type="InterPro" id="IPR006342">
    <property type="entry name" value="FkbM_mtfrase"/>
</dbReference>
<keyword evidence="4" id="KW-1185">Reference proteome</keyword>
<feature type="chain" id="PRO_5035315805" description="Methyltransferase FkbM domain-containing protein" evidence="1">
    <location>
        <begin position="25"/>
        <end position="321"/>
    </location>
</feature>
<dbReference type="GO" id="GO:0005794">
    <property type="term" value="C:Golgi apparatus"/>
    <property type="evidence" value="ECO:0007669"/>
    <property type="project" value="TreeGrafter"/>
</dbReference>
<dbReference type="AlphaFoldDB" id="A0A8J2LNZ9"/>
<evidence type="ECO:0000313" key="4">
    <source>
        <dbReference type="Proteomes" id="UP000708208"/>
    </source>
</evidence>
<sequence>MRLRYALPCVIVTLALYFLMGSKTSLQPEGQDLHRTQIILTNISEDSPIKQDNRQNLDEEIMRGSLAQNEPRVISYIKNNGYLNPPSPRNMSYHLDQPTRDPSTGQSHIVKRLFNGKRNGFFVECGALDGETRSNTLSLERDYGWQGLLIEGDPKNYQVLLTKKRKAWTSRCCLSIHPYPHEVMFKQDFNKGKIQQDNVTGGSSDPGSSVRAQCFPLFSLLRTLGVWTVDYLSLDVEGFEMDVLKTIPFHLVHIRVLSVEFTHGAGGPEELIAYMRKKNYRVVTKLIHEGNLANDVIFAHKSFHVRGRYPEVMKSELMWHT</sequence>
<evidence type="ECO:0000256" key="1">
    <source>
        <dbReference type="SAM" id="SignalP"/>
    </source>
</evidence>
<dbReference type="InterPro" id="IPR053202">
    <property type="entry name" value="EGF_Rcpt_Signaling_Reg"/>
</dbReference>
<dbReference type="PANTHER" id="PTHR34009">
    <property type="entry name" value="PROTEIN STAR"/>
    <property type="match status" value="1"/>
</dbReference>
<dbReference type="GO" id="GO:0005789">
    <property type="term" value="C:endoplasmic reticulum membrane"/>
    <property type="evidence" value="ECO:0007669"/>
    <property type="project" value="TreeGrafter"/>
</dbReference>
<feature type="signal peptide" evidence="1">
    <location>
        <begin position="1"/>
        <end position="24"/>
    </location>
</feature>
<dbReference type="EMBL" id="CAJVCH010570374">
    <property type="protein sequence ID" value="CAG7834776.1"/>
    <property type="molecule type" value="Genomic_DNA"/>
</dbReference>
<dbReference type="PANTHER" id="PTHR34009:SF2">
    <property type="entry name" value="PROTEIN STAR"/>
    <property type="match status" value="1"/>
</dbReference>
<dbReference type="OrthoDB" id="6357215at2759"/>
<dbReference type="GO" id="GO:0016197">
    <property type="term" value="P:endosomal transport"/>
    <property type="evidence" value="ECO:0007669"/>
    <property type="project" value="TreeGrafter"/>
</dbReference>
<comment type="caution">
    <text evidence="3">The sequence shown here is derived from an EMBL/GenBank/DDBJ whole genome shotgun (WGS) entry which is preliminary data.</text>
</comment>
<dbReference type="GO" id="GO:0005886">
    <property type="term" value="C:plasma membrane"/>
    <property type="evidence" value="ECO:0007669"/>
    <property type="project" value="TreeGrafter"/>
</dbReference>
<evidence type="ECO:0000259" key="2">
    <source>
        <dbReference type="Pfam" id="PF05050"/>
    </source>
</evidence>
<gene>
    <name evidence="3" type="ORF">AFUS01_LOCUS44239</name>
</gene>
<name>A0A8J2LNZ9_9HEXA</name>
<reference evidence="3" key="1">
    <citation type="submission" date="2021-06" db="EMBL/GenBank/DDBJ databases">
        <authorList>
            <person name="Hodson N. C."/>
            <person name="Mongue J. A."/>
            <person name="Jaron S. K."/>
        </authorList>
    </citation>
    <scope>NUCLEOTIDE SEQUENCE</scope>
</reference>
<dbReference type="GO" id="GO:0031902">
    <property type="term" value="C:late endosome membrane"/>
    <property type="evidence" value="ECO:0007669"/>
    <property type="project" value="TreeGrafter"/>
</dbReference>
<dbReference type="GO" id="GO:0006888">
    <property type="term" value="P:endoplasmic reticulum to Golgi vesicle-mediated transport"/>
    <property type="evidence" value="ECO:0007669"/>
    <property type="project" value="TreeGrafter"/>
</dbReference>